<dbReference type="EMBL" id="JAJFAZ020000001">
    <property type="protein sequence ID" value="KAI5349947.1"/>
    <property type="molecule type" value="Genomic_DNA"/>
</dbReference>
<name>A0AAD4WYI3_PRUDU</name>
<gene>
    <name evidence="2" type="ORF">L3X38_002838</name>
</gene>
<dbReference type="InterPro" id="IPR018289">
    <property type="entry name" value="MULE_transposase_dom"/>
</dbReference>
<dbReference type="PANTHER" id="PTHR31973:SF187">
    <property type="entry name" value="MUTATOR TRANSPOSASE MUDRA PROTEIN"/>
    <property type="match status" value="1"/>
</dbReference>
<dbReference type="Pfam" id="PF10551">
    <property type="entry name" value="MULE"/>
    <property type="match status" value="1"/>
</dbReference>
<accession>A0AAD4WYI3</accession>
<evidence type="ECO:0000259" key="1">
    <source>
        <dbReference type="Pfam" id="PF10551"/>
    </source>
</evidence>
<proteinExistence type="predicted"/>
<feature type="domain" description="MULE transposase" evidence="1">
    <location>
        <begin position="10"/>
        <end position="100"/>
    </location>
</feature>
<organism evidence="2 3">
    <name type="scientific">Prunus dulcis</name>
    <name type="common">Almond</name>
    <name type="synonym">Amygdalus dulcis</name>
    <dbReference type="NCBI Taxonomy" id="3755"/>
    <lineage>
        <taxon>Eukaryota</taxon>
        <taxon>Viridiplantae</taxon>
        <taxon>Streptophyta</taxon>
        <taxon>Embryophyta</taxon>
        <taxon>Tracheophyta</taxon>
        <taxon>Spermatophyta</taxon>
        <taxon>Magnoliopsida</taxon>
        <taxon>eudicotyledons</taxon>
        <taxon>Gunneridae</taxon>
        <taxon>Pentapetalae</taxon>
        <taxon>rosids</taxon>
        <taxon>fabids</taxon>
        <taxon>Rosales</taxon>
        <taxon>Rosaceae</taxon>
        <taxon>Amygdaloideae</taxon>
        <taxon>Amygdaleae</taxon>
        <taxon>Prunus</taxon>
    </lineage>
</organism>
<keyword evidence="3" id="KW-1185">Reference proteome</keyword>
<reference evidence="2 3" key="1">
    <citation type="journal article" date="2022" name="G3 (Bethesda)">
        <title>Whole-genome sequence and methylome profiling of the almond [Prunus dulcis (Mill.) D.A. Webb] cultivar 'Nonpareil'.</title>
        <authorList>
            <person name="D'Amico-Willman K.M."/>
            <person name="Ouma W.Z."/>
            <person name="Meulia T."/>
            <person name="Sideli G.M."/>
            <person name="Gradziel T.M."/>
            <person name="Fresnedo-Ramirez J."/>
        </authorList>
    </citation>
    <scope>NUCLEOTIDE SEQUENCE [LARGE SCALE GENOMIC DNA]</scope>
    <source>
        <strain evidence="2">Clone GOH B32 T37-40</strain>
    </source>
</reference>
<protein>
    <recommendedName>
        <fullName evidence="1">MULE transposase domain-containing protein</fullName>
    </recommendedName>
</protein>
<evidence type="ECO:0000313" key="2">
    <source>
        <dbReference type="EMBL" id="KAI5349947.1"/>
    </source>
</evidence>
<comment type="caution">
    <text evidence="2">The sequence shown here is derived from an EMBL/GenBank/DDBJ whole genome shotgun (WGS) entry which is preliminary data.</text>
</comment>
<dbReference type="Proteomes" id="UP001054821">
    <property type="component" value="Chromosome 1"/>
</dbReference>
<evidence type="ECO:0000313" key="3">
    <source>
        <dbReference type="Proteomes" id="UP001054821"/>
    </source>
</evidence>
<dbReference type="PANTHER" id="PTHR31973">
    <property type="entry name" value="POLYPROTEIN, PUTATIVE-RELATED"/>
    <property type="match status" value="1"/>
</dbReference>
<dbReference type="AlphaFoldDB" id="A0AAD4WYI3"/>
<sequence>MYICLGAYGCHLKSPYEGQLLSTVGLDANNMTWVIAYAQVEMETKDSWIWFLQLLVKDIELANQYGFTFISDKQKFLVEAFEEVVPNCDHRFCARHLSTNFSLVYKGKILKDAMWRAAFATTVPKFRRAMEVLRTLDG</sequence>